<name>A0A916U1G2_9ACTN</name>
<dbReference type="InterPro" id="IPR045155">
    <property type="entry name" value="Beta-lactam_cat"/>
</dbReference>
<evidence type="ECO:0000313" key="5">
    <source>
        <dbReference type="Proteomes" id="UP000641514"/>
    </source>
</evidence>
<dbReference type="PANTHER" id="PTHR35333:SF5">
    <property type="entry name" value="CONSERVED LIPOPROTEIN LPQF-RELATED"/>
    <property type="match status" value="1"/>
</dbReference>
<dbReference type="InterPro" id="IPR012338">
    <property type="entry name" value="Beta-lactam/transpept-like"/>
</dbReference>
<dbReference type="GO" id="GO:0030655">
    <property type="term" value="P:beta-lactam antibiotic catabolic process"/>
    <property type="evidence" value="ECO:0007669"/>
    <property type="project" value="InterPro"/>
</dbReference>
<evidence type="ECO:0000259" key="2">
    <source>
        <dbReference type="Pfam" id="PF13354"/>
    </source>
</evidence>
<dbReference type="Pfam" id="PF18042">
    <property type="entry name" value="ORF_12_N"/>
    <property type="match status" value="1"/>
</dbReference>
<dbReference type="EMBL" id="BMJH01000001">
    <property type="protein sequence ID" value="GGC57150.1"/>
    <property type="molecule type" value="Genomic_DNA"/>
</dbReference>
<keyword evidence="1" id="KW-0732">Signal</keyword>
<organism evidence="4 5">
    <name type="scientific">Hoyosella rhizosphaerae</name>
    <dbReference type="NCBI Taxonomy" id="1755582"/>
    <lineage>
        <taxon>Bacteria</taxon>
        <taxon>Bacillati</taxon>
        <taxon>Actinomycetota</taxon>
        <taxon>Actinomycetes</taxon>
        <taxon>Mycobacteriales</taxon>
        <taxon>Hoyosellaceae</taxon>
        <taxon>Hoyosella</taxon>
    </lineage>
</organism>
<reference evidence="4" key="2">
    <citation type="submission" date="2020-09" db="EMBL/GenBank/DDBJ databases">
        <authorList>
            <person name="Sun Q."/>
            <person name="Zhou Y."/>
        </authorList>
    </citation>
    <scope>NUCLEOTIDE SEQUENCE</scope>
    <source>
        <strain evidence="4">CGMCC 1.15478</strain>
    </source>
</reference>
<dbReference type="InterPro" id="IPR040846">
    <property type="entry name" value="ORF_12_N"/>
</dbReference>
<dbReference type="GO" id="GO:0046677">
    <property type="term" value="P:response to antibiotic"/>
    <property type="evidence" value="ECO:0007669"/>
    <property type="project" value="InterPro"/>
</dbReference>
<evidence type="ECO:0008006" key="6">
    <source>
        <dbReference type="Google" id="ProtNLM"/>
    </source>
</evidence>
<dbReference type="Proteomes" id="UP000641514">
    <property type="component" value="Unassembled WGS sequence"/>
</dbReference>
<protein>
    <recommendedName>
        <fullName evidence="6">Serine hydrolase</fullName>
    </recommendedName>
</protein>
<dbReference type="GO" id="GO:0008800">
    <property type="term" value="F:beta-lactamase activity"/>
    <property type="evidence" value="ECO:0007669"/>
    <property type="project" value="InterPro"/>
</dbReference>
<comment type="caution">
    <text evidence="4">The sequence shown here is derived from an EMBL/GenBank/DDBJ whole genome shotgun (WGS) entry which is preliminary data.</text>
</comment>
<dbReference type="PROSITE" id="PS51257">
    <property type="entry name" value="PROKAR_LIPOPROTEIN"/>
    <property type="match status" value="1"/>
</dbReference>
<keyword evidence="5" id="KW-1185">Reference proteome</keyword>
<dbReference type="RefSeq" id="WP_188670712.1">
    <property type="nucleotide sequence ID" value="NZ_BMJH01000001.1"/>
</dbReference>
<dbReference type="InterPro" id="IPR000871">
    <property type="entry name" value="Beta-lactam_class-A"/>
</dbReference>
<evidence type="ECO:0000259" key="3">
    <source>
        <dbReference type="Pfam" id="PF18042"/>
    </source>
</evidence>
<feature type="chain" id="PRO_5039084877" description="Serine hydrolase" evidence="1">
    <location>
        <begin position="33"/>
        <end position="468"/>
    </location>
</feature>
<dbReference type="Gene3D" id="3.40.710.10">
    <property type="entry name" value="DD-peptidase/beta-lactamase superfamily"/>
    <property type="match status" value="1"/>
</dbReference>
<feature type="domain" description="Beta-lactamase class A catalytic" evidence="2">
    <location>
        <begin position="195"/>
        <end position="289"/>
    </location>
</feature>
<reference evidence="4" key="1">
    <citation type="journal article" date="2014" name="Int. J. Syst. Evol. Microbiol.">
        <title>Complete genome sequence of Corynebacterium casei LMG S-19264T (=DSM 44701T), isolated from a smear-ripened cheese.</title>
        <authorList>
            <consortium name="US DOE Joint Genome Institute (JGI-PGF)"/>
            <person name="Walter F."/>
            <person name="Albersmeier A."/>
            <person name="Kalinowski J."/>
            <person name="Ruckert C."/>
        </authorList>
    </citation>
    <scope>NUCLEOTIDE SEQUENCE</scope>
    <source>
        <strain evidence="4">CGMCC 1.15478</strain>
    </source>
</reference>
<dbReference type="PANTHER" id="PTHR35333">
    <property type="entry name" value="BETA-LACTAMASE"/>
    <property type="match status" value="1"/>
</dbReference>
<dbReference type="AlphaFoldDB" id="A0A916U1G2"/>
<dbReference type="Pfam" id="PF13354">
    <property type="entry name" value="Beta-lactamase2"/>
    <property type="match status" value="1"/>
</dbReference>
<feature type="signal peptide" evidence="1">
    <location>
        <begin position="1"/>
        <end position="32"/>
    </location>
</feature>
<feature type="domain" description="ORF 12 gene product N-terminal" evidence="3">
    <location>
        <begin position="53"/>
        <end position="142"/>
    </location>
</feature>
<dbReference type="Gene3D" id="3.10.450.280">
    <property type="match status" value="1"/>
</dbReference>
<evidence type="ECO:0000313" key="4">
    <source>
        <dbReference type="EMBL" id="GGC57150.1"/>
    </source>
</evidence>
<evidence type="ECO:0000256" key="1">
    <source>
        <dbReference type="SAM" id="SignalP"/>
    </source>
</evidence>
<accession>A0A916U1G2</accession>
<proteinExistence type="predicted"/>
<sequence>MRLTSMSLRSAAVPAIALSTAAVLGLSLGACGTNDSTDGVADGSFAEEFGIDLPDTPVGRQMAWFISAVPQAPLSEELLSSRFTEEFLSQVPVDDINNSLLDFGRLNPVSIERADEFEMMLIVTAGEERLNLAMSVDENNDISGLTLTPAGPERPDSPESWDEFDDRLDALAPDSTFVVASVDGDGMCVPVREKRGDDVMPIASVFKLYVLDAVAGAVERGDIEWETTMAVTDELKSWPTGILQDEQAGTEVSVGESVELMMALSDNTATDMLIDLVGAEAVEDSIAASSRNAERNQPLLTTRDMFILKAVDYPSLADEFVGLDADQRRDFLATTLSETQLPPLSEAQDWTTPRHIDSIEWFGSAEDVCAAYVGLSQRDSEMVDRALSQNDGGIGLDREEFPTVWFKGGSEPGILALSYLVETPEGDRFVISINTRDERADITDSRVTTTDVQEALSLAEGALRLATS</sequence>
<gene>
    <name evidence="4" type="ORF">GCM10011410_07140</name>
</gene>
<dbReference type="SUPFAM" id="SSF56601">
    <property type="entry name" value="beta-lactamase/transpeptidase-like"/>
    <property type="match status" value="1"/>
</dbReference>